<dbReference type="EMBL" id="AATS01000003">
    <property type="protein sequence ID" value="EAU55190.1"/>
    <property type="molecule type" value="Genomic_DNA"/>
</dbReference>
<dbReference type="AlphaFoldDB" id="Q0F1K1"/>
<evidence type="ECO:0000313" key="6">
    <source>
        <dbReference type="Proteomes" id="UP000005297"/>
    </source>
</evidence>
<proteinExistence type="predicted"/>
<feature type="domain" description="HTH merR-type" evidence="4">
    <location>
        <begin position="1"/>
        <end position="70"/>
    </location>
</feature>
<dbReference type="CDD" id="cd04787">
    <property type="entry name" value="HTH_HMRTR_unk"/>
    <property type="match status" value="1"/>
</dbReference>
<keyword evidence="1" id="KW-0805">Transcription regulation</keyword>
<dbReference type="Gene3D" id="1.10.1660.10">
    <property type="match status" value="1"/>
</dbReference>
<protein>
    <submittedName>
        <fullName evidence="5">Putative Zn(II)-responsive transcriptional regulator, regulates Zn export (MerR family) protein</fullName>
    </submittedName>
</protein>
<evidence type="ECO:0000256" key="3">
    <source>
        <dbReference type="ARBA" id="ARBA00023163"/>
    </source>
</evidence>
<dbReference type="Proteomes" id="UP000005297">
    <property type="component" value="Unassembled WGS sequence"/>
</dbReference>
<accession>Q0F1K1</accession>
<dbReference type="InParanoid" id="Q0F1K1"/>
<dbReference type="PANTHER" id="PTHR30204">
    <property type="entry name" value="REDOX-CYCLING DRUG-SENSING TRANSCRIPTIONAL ACTIVATOR SOXR"/>
    <property type="match status" value="1"/>
</dbReference>
<dbReference type="InterPro" id="IPR009061">
    <property type="entry name" value="DNA-bd_dom_put_sf"/>
</dbReference>
<dbReference type="FunCoup" id="Q0F1K1">
    <property type="interactions" value="168"/>
</dbReference>
<dbReference type="PROSITE" id="PS50937">
    <property type="entry name" value="HTH_MERR_2"/>
    <property type="match status" value="1"/>
</dbReference>
<evidence type="ECO:0000256" key="1">
    <source>
        <dbReference type="ARBA" id="ARBA00023015"/>
    </source>
</evidence>
<keyword evidence="3" id="KW-0804">Transcription</keyword>
<evidence type="ECO:0000256" key="2">
    <source>
        <dbReference type="ARBA" id="ARBA00023125"/>
    </source>
</evidence>
<dbReference type="GO" id="GO:0003677">
    <property type="term" value="F:DNA binding"/>
    <property type="evidence" value="ECO:0007669"/>
    <property type="project" value="UniProtKB-KW"/>
</dbReference>
<dbReference type="HOGENOM" id="CLU_060077_2_2_0"/>
<sequence>MMTVKGLATAVNVTPDTVRYYVRTGLLRPVRDPVNGYRRFSMLDVDRLRFICRAKSLGFTLAEITDVFADAEAGDSPCPRVRAIIRRRIEENRQRIDELLALQDRMELADSQWQSMEDGMPDEGSICRLIDAMDT</sequence>
<dbReference type="SUPFAM" id="SSF46955">
    <property type="entry name" value="Putative DNA-binding domain"/>
    <property type="match status" value="1"/>
</dbReference>
<organism evidence="5 6">
    <name type="scientific">Mariprofundus ferrooxydans PV-1</name>
    <dbReference type="NCBI Taxonomy" id="314345"/>
    <lineage>
        <taxon>Bacteria</taxon>
        <taxon>Pseudomonadati</taxon>
        <taxon>Pseudomonadota</taxon>
        <taxon>Candidatius Mariprofundia</taxon>
        <taxon>Mariprofundales</taxon>
        <taxon>Mariprofundaceae</taxon>
        <taxon>Mariprofundus</taxon>
    </lineage>
</organism>
<dbReference type="GO" id="GO:0003700">
    <property type="term" value="F:DNA-binding transcription factor activity"/>
    <property type="evidence" value="ECO:0007669"/>
    <property type="project" value="InterPro"/>
</dbReference>
<keyword evidence="6" id="KW-1185">Reference proteome</keyword>
<dbReference type="eggNOG" id="COG0789">
    <property type="taxonomic scope" value="Bacteria"/>
</dbReference>
<evidence type="ECO:0000313" key="5">
    <source>
        <dbReference type="EMBL" id="EAU55190.1"/>
    </source>
</evidence>
<dbReference type="InterPro" id="IPR000551">
    <property type="entry name" value="MerR-type_HTH_dom"/>
</dbReference>
<dbReference type="SMART" id="SM00422">
    <property type="entry name" value="HTH_MERR"/>
    <property type="match status" value="1"/>
</dbReference>
<dbReference type="PANTHER" id="PTHR30204:SF94">
    <property type="entry name" value="HEAVY METAL-DEPENDENT TRANSCRIPTIONAL REGULATOR HI_0293-RELATED"/>
    <property type="match status" value="1"/>
</dbReference>
<keyword evidence="2" id="KW-0238">DNA-binding</keyword>
<comment type="caution">
    <text evidence="5">The sequence shown here is derived from an EMBL/GenBank/DDBJ whole genome shotgun (WGS) entry which is preliminary data.</text>
</comment>
<dbReference type="RefSeq" id="WP_009849653.1">
    <property type="nucleotide sequence ID" value="NZ_DS022294.1"/>
</dbReference>
<dbReference type="Pfam" id="PF13411">
    <property type="entry name" value="MerR_1"/>
    <property type="match status" value="1"/>
</dbReference>
<reference evidence="5 6" key="1">
    <citation type="submission" date="2006-09" db="EMBL/GenBank/DDBJ databases">
        <authorList>
            <person name="Emerson D."/>
            <person name="Ferriera S."/>
            <person name="Johnson J."/>
            <person name="Kravitz S."/>
            <person name="Halpern A."/>
            <person name="Remington K."/>
            <person name="Beeson K."/>
            <person name="Tran B."/>
            <person name="Rogers Y.-H."/>
            <person name="Friedman R."/>
            <person name="Venter J.C."/>
        </authorList>
    </citation>
    <scope>NUCLEOTIDE SEQUENCE [LARGE SCALE GENOMIC DNA]</scope>
    <source>
        <strain evidence="5 6">PV-1</strain>
    </source>
</reference>
<name>Q0F1K1_9PROT</name>
<dbReference type="PRINTS" id="PR00040">
    <property type="entry name" value="HTHMERR"/>
</dbReference>
<dbReference type="InterPro" id="IPR047057">
    <property type="entry name" value="MerR_fam"/>
</dbReference>
<evidence type="ECO:0000259" key="4">
    <source>
        <dbReference type="PROSITE" id="PS50937"/>
    </source>
</evidence>
<gene>
    <name evidence="5" type="ORF">SPV1_10676</name>
</gene>